<name>A0A8J4M4P6_9BACL</name>
<accession>A0A8J4M4P6</accession>
<proteinExistence type="predicted"/>
<organism evidence="1 2">
    <name type="scientific">Xylanibacillus composti</name>
    <dbReference type="NCBI Taxonomy" id="1572762"/>
    <lineage>
        <taxon>Bacteria</taxon>
        <taxon>Bacillati</taxon>
        <taxon>Bacillota</taxon>
        <taxon>Bacilli</taxon>
        <taxon>Bacillales</taxon>
        <taxon>Paenibacillaceae</taxon>
        <taxon>Xylanibacillus</taxon>
    </lineage>
</organism>
<dbReference type="Proteomes" id="UP000677918">
    <property type="component" value="Unassembled WGS sequence"/>
</dbReference>
<dbReference type="EMBL" id="BOVK01000089">
    <property type="protein sequence ID" value="GIQ71435.1"/>
    <property type="molecule type" value="Genomic_DNA"/>
</dbReference>
<evidence type="ECO:0000313" key="2">
    <source>
        <dbReference type="Proteomes" id="UP000677918"/>
    </source>
</evidence>
<sequence length="89" mass="10083">MLPQLNPIDLPARMPDEQDAGLQVFYALEQTTNVMAESLRKLPYDVLVRMDELSPAYMEAMLTEELTVAEALKELEKEFQTAYEASASE</sequence>
<protein>
    <submittedName>
        <fullName evidence="1">Uncharacterized protein</fullName>
    </submittedName>
</protein>
<gene>
    <name evidence="1" type="ORF">XYCOK13_42590</name>
</gene>
<dbReference type="RefSeq" id="WP_213414227.1">
    <property type="nucleotide sequence ID" value="NZ_BOVK01000089.1"/>
</dbReference>
<keyword evidence="2" id="KW-1185">Reference proteome</keyword>
<reference evidence="1" key="1">
    <citation type="submission" date="2021-04" db="EMBL/GenBank/DDBJ databases">
        <title>Draft genome sequence of Xylanibacillus composti strain K13.</title>
        <authorList>
            <person name="Uke A."/>
            <person name="Chhe C."/>
            <person name="Baramee S."/>
            <person name="Kosugi A."/>
        </authorList>
    </citation>
    <scope>NUCLEOTIDE SEQUENCE</scope>
    <source>
        <strain evidence="1">K13</strain>
    </source>
</reference>
<dbReference type="AlphaFoldDB" id="A0A8J4M4P6"/>
<comment type="caution">
    <text evidence="1">The sequence shown here is derived from an EMBL/GenBank/DDBJ whole genome shotgun (WGS) entry which is preliminary data.</text>
</comment>
<evidence type="ECO:0000313" key="1">
    <source>
        <dbReference type="EMBL" id="GIQ71435.1"/>
    </source>
</evidence>